<proteinExistence type="predicted"/>
<dbReference type="InterPro" id="IPR011608">
    <property type="entry name" value="PRD"/>
</dbReference>
<dbReference type="EMBL" id="JAJBNC010000080">
    <property type="protein sequence ID" value="MCB5495825.1"/>
    <property type="molecule type" value="Genomic_DNA"/>
</dbReference>
<sequence length="63" mass="7657">KRLMFGEKEAKRDDILFDIVIERYPEAFECVKNIEKHVQKIYKKDLSQAEKLYLTLHIARLKY</sequence>
<dbReference type="GO" id="GO:0006355">
    <property type="term" value="P:regulation of DNA-templated transcription"/>
    <property type="evidence" value="ECO:0007669"/>
    <property type="project" value="InterPro"/>
</dbReference>
<evidence type="ECO:0000313" key="3">
    <source>
        <dbReference type="Proteomes" id="UP001297422"/>
    </source>
</evidence>
<organism evidence="2 3">
    <name type="scientific">Mediterraneibacter gnavus</name>
    <name type="common">Ruminococcus gnavus</name>
    <dbReference type="NCBI Taxonomy" id="33038"/>
    <lineage>
        <taxon>Bacteria</taxon>
        <taxon>Bacillati</taxon>
        <taxon>Bacillota</taxon>
        <taxon>Clostridia</taxon>
        <taxon>Lachnospirales</taxon>
        <taxon>Lachnospiraceae</taxon>
        <taxon>Mediterraneibacter</taxon>
    </lineage>
</organism>
<accession>A0AAJ1B0E0</accession>
<evidence type="ECO:0000259" key="1">
    <source>
        <dbReference type="PROSITE" id="PS51372"/>
    </source>
</evidence>
<protein>
    <submittedName>
        <fullName evidence="2">PRD domain-containing protein</fullName>
    </submittedName>
</protein>
<feature type="non-terminal residue" evidence="2">
    <location>
        <position position="1"/>
    </location>
</feature>
<evidence type="ECO:0000313" key="2">
    <source>
        <dbReference type="EMBL" id="MCB5495825.1"/>
    </source>
</evidence>
<comment type="caution">
    <text evidence="2">The sequence shown here is derived from an EMBL/GenBank/DDBJ whole genome shotgun (WGS) entry which is preliminary data.</text>
</comment>
<dbReference type="PROSITE" id="PS51372">
    <property type="entry name" value="PRD_2"/>
    <property type="match status" value="1"/>
</dbReference>
<dbReference type="AlphaFoldDB" id="A0AAJ1B0E0"/>
<dbReference type="InterPro" id="IPR036634">
    <property type="entry name" value="PRD_sf"/>
</dbReference>
<reference evidence="2" key="1">
    <citation type="submission" date="2021-10" db="EMBL/GenBank/DDBJ databases">
        <title>Collection of gut derived symbiotic bacterial strains cultured from healthy donors.</title>
        <authorList>
            <person name="Lin H."/>
            <person name="Littmann E."/>
            <person name="Claire K."/>
            <person name="Pamer E."/>
        </authorList>
    </citation>
    <scope>NUCLEOTIDE SEQUENCE</scope>
    <source>
        <strain evidence="2">MSK.23.4</strain>
    </source>
</reference>
<dbReference type="SUPFAM" id="SSF63520">
    <property type="entry name" value="PTS-regulatory domain, PRD"/>
    <property type="match status" value="1"/>
</dbReference>
<feature type="domain" description="PRD" evidence="1">
    <location>
        <begin position="1"/>
        <end position="63"/>
    </location>
</feature>
<dbReference type="RefSeq" id="WP_226973444.1">
    <property type="nucleotide sequence ID" value="NZ_JAJBNC010000080.1"/>
</dbReference>
<gene>
    <name evidence="2" type="ORF">LIQ10_19215</name>
</gene>
<dbReference type="Gene3D" id="1.10.1790.10">
    <property type="entry name" value="PRD domain"/>
    <property type="match status" value="1"/>
</dbReference>
<dbReference type="Proteomes" id="UP001297422">
    <property type="component" value="Unassembled WGS sequence"/>
</dbReference>
<dbReference type="Pfam" id="PF00874">
    <property type="entry name" value="PRD"/>
    <property type="match status" value="1"/>
</dbReference>
<name>A0AAJ1B0E0_MEDGN</name>